<dbReference type="InterPro" id="IPR002933">
    <property type="entry name" value="Peptidase_M20"/>
</dbReference>
<keyword evidence="3 6" id="KW-0378">Hydrolase</keyword>
<evidence type="ECO:0000256" key="3">
    <source>
        <dbReference type="ARBA" id="ARBA00022801"/>
    </source>
</evidence>
<evidence type="ECO:0000256" key="4">
    <source>
        <dbReference type="ARBA" id="ARBA00022833"/>
    </source>
</evidence>
<dbReference type="PANTHER" id="PTHR43808">
    <property type="entry name" value="ACETYLORNITHINE DEACETYLASE"/>
    <property type="match status" value="1"/>
</dbReference>
<dbReference type="InterPro" id="IPR050072">
    <property type="entry name" value="Peptidase_M20A"/>
</dbReference>
<dbReference type="KEGG" id="alka:J0B03_09825"/>
<dbReference type="AlphaFoldDB" id="A0A974XGW3"/>
<dbReference type="GO" id="GO:0008777">
    <property type="term" value="F:acetylornithine deacetylase activity"/>
    <property type="evidence" value="ECO:0007669"/>
    <property type="project" value="TreeGrafter"/>
</dbReference>
<evidence type="ECO:0000256" key="2">
    <source>
        <dbReference type="ARBA" id="ARBA00022723"/>
    </source>
</evidence>
<reference evidence="6" key="1">
    <citation type="submission" date="2021-03" db="EMBL/GenBank/DDBJ databases">
        <title>Alkalibacter marinus sp. nov., isolated from tidal flat sediment.</title>
        <authorList>
            <person name="Namirimu T."/>
            <person name="Yang J.-A."/>
            <person name="Yang S.-H."/>
            <person name="Kim Y.-J."/>
            <person name="Kwon K.K."/>
        </authorList>
    </citation>
    <scope>NUCLEOTIDE SEQUENCE</scope>
    <source>
        <strain evidence="6">ES005</strain>
    </source>
</reference>
<dbReference type="InterPro" id="IPR011650">
    <property type="entry name" value="Peptidase_M20_dimer"/>
</dbReference>
<keyword evidence="2" id="KW-0479">Metal-binding</keyword>
<dbReference type="PANTHER" id="PTHR43808:SF31">
    <property type="entry name" value="N-ACETYL-L-CITRULLINE DEACETYLASE"/>
    <property type="match status" value="1"/>
</dbReference>
<dbReference type="InterPro" id="IPR017706">
    <property type="entry name" value="Peptidase_M20/DapE_YgeY"/>
</dbReference>
<dbReference type="InterPro" id="IPR036264">
    <property type="entry name" value="Bact_exopeptidase_dim_dom"/>
</dbReference>
<dbReference type="Gene3D" id="3.30.70.360">
    <property type="match status" value="1"/>
</dbReference>
<sequence>MNISNAVKRHEKALVGLASRLVSIPSFSGEEEEVVHAIAEVMKLLEFDEVMVDDLGNVVGKMGNGPLCILLDSHIDTVRVPDADQWSYPPFGGEIVDGNLYGRGSVDMKSSAAASIYAAVVAKEMGLLEGKTLLVSGTVFEEDCDGENLKHLFDQLEMRPDYYITCEPSDNKIVTGHKGKAQMTITTRGQSAHGSAPEKGVNAVYEMAQIIGRVEKMNLDLAAGEGMKKTLVLSRITSNAASLNAVPYECEIYLDRRLVPGETWEDVVEEMEELVEGKDAGWTLDTVKRRSWTGKEIAYRPFHPAWELDKDSLLYKKSVEAYRRCFGKEPEFDFWDFSTNAVTPVSMGIPSVGFGPGEHKMAHMKDEHCAVDKIAAACDYYVNLIDLL</sequence>
<dbReference type="Proteomes" id="UP000663499">
    <property type="component" value="Chromosome"/>
</dbReference>
<comment type="cofactor">
    <cofactor evidence="1">
        <name>Zn(2+)</name>
        <dbReference type="ChEBI" id="CHEBI:29105"/>
    </cofactor>
</comment>
<dbReference type="InterPro" id="IPR001261">
    <property type="entry name" value="ArgE/DapE_CS"/>
</dbReference>
<proteinExistence type="predicted"/>
<protein>
    <submittedName>
        <fullName evidence="6">YgeY family selenium metabolism-linked hydrolase</fullName>
    </submittedName>
</protein>
<keyword evidence="4" id="KW-0862">Zinc</keyword>
<evidence type="ECO:0000259" key="5">
    <source>
        <dbReference type="Pfam" id="PF07687"/>
    </source>
</evidence>
<dbReference type="Gene3D" id="3.40.630.10">
    <property type="entry name" value="Zn peptidases"/>
    <property type="match status" value="1"/>
</dbReference>
<accession>A0A974XGW3</accession>
<evidence type="ECO:0000313" key="6">
    <source>
        <dbReference type="EMBL" id="QSX08088.1"/>
    </source>
</evidence>
<dbReference type="NCBIfam" id="TIGR03526">
    <property type="entry name" value="selenium_YgeY"/>
    <property type="match status" value="1"/>
</dbReference>
<dbReference type="GO" id="GO:0006526">
    <property type="term" value="P:L-arginine biosynthetic process"/>
    <property type="evidence" value="ECO:0007669"/>
    <property type="project" value="TreeGrafter"/>
</dbReference>
<evidence type="ECO:0000256" key="1">
    <source>
        <dbReference type="ARBA" id="ARBA00001947"/>
    </source>
</evidence>
<feature type="domain" description="Peptidase M20 dimerisation" evidence="5">
    <location>
        <begin position="175"/>
        <end position="279"/>
    </location>
</feature>
<keyword evidence="7" id="KW-1185">Reference proteome</keyword>
<dbReference type="SUPFAM" id="SSF53187">
    <property type="entry name" value="Zn-dependent exopeptidases"/>
    <property type="match status" value="1"/>
</dbReference>
<dbReference type="SUPFAM" id="SSF55031">
    <property type="entry name" value="Bacterial exopeptidase dimerisation domain"/>
    <property type="match status" value="1"/>
</dbReference>
<dbReference type="Pfam" id="PF07687">
    <property type="entry name" value="M20_dimer"/>
    <property type="match status" value="1"/>
</dbReference>
<organism evidence="6 7">
    <name type="scientific">Alkalibacter rhizosphaerae</name>
    <dbReference type="NCBI Taxonomy" id="2815577"/>
    <lineage>
        <taxon>Bacteria</taxon>
        <taxon>Bacillati</taxon>
        <taxon>Bacillota</taxon>
        <taxon>Clostridia</taxon>
        <taxon>Eubacteriales</taxon>
        <taxon>Eubacteriaceae</taxon>
        <taxon>Alkalibacter</taxon>
    </lineage>
</organism>
<dbReference type="GO" id="GO:0046872">
    <property type="term" value="F:metal ion binding"/>
    <property type="evidence" value="ECO:0007669"/>
    <property type="project" value="UniProtKB-KW"/>
</dbReference>
<dbReference type="Pfam" id="PF01546">
    <property type="entry name" value="Peptidase_M20"/>
    <property type="match status" value="1"/>
</dbReference>
<evidence type="ECO:0000313" key="7">
    <source>
        <dbReference type="Proteomes" id="UP000663499"/>
    </source>
</evidence>
<dbReference type="NCBIfam" id="NF009555">
    <property type="entry name" value="PRK13004.1"/>
    <property type="match status" value="1"/>
</dbReference>
<name>A0A974XGW3_9FIRM</name>
<gene>
    <name evidence="6" type="ORF">J0B03_09825</name>
</gene>
<dbReference type="EMBL" id="CP071444">
    <property type="protein sequence ID" value="QSX08088.1"/>
    <property type="molecule type" value="Genomic_DNA"/>
</dbReference>
<dbReference type="RefSeq" id="WP_207299430.1">
    <property type="nucleotide sequence ID" value="NZ_CP071444.1"/>
</dbReference>
<dbReference type="PROSITE" id="PS00758">
    <property type="entry name" value="ARGE_DAPE_CPG2_1"/>
    <property type="match status" value="1"/>
</dbReference>